<proteinExistence type="predicted"/>
<feature type="compositionally biased region" description="Basic and acidic residues" evidence="1">
    <location>
        <begin position="337"/>
        <end position="348"/>
    </location>
</feature>
<protein>
    <submittedName>
        <fullName evidence="2">Uncharacterized protein</fullName>
    </submittedName>
</protein>
<dbReference type="Proteomes" id="UP001162156">
    <property type="component" value="Unassembled WGS sequence"/>
</dbReference>
<feature type="compositionally biased region" description="Low complexity" evidence="1">
    <location>
        <begin position="1491"/>
        <end position="1513"/>
    </location>
</feature>
<evidence type="ECO:0000313" key="2">
    <source>
        <dbReference type="EMBL" id="KAJ8970308.1"/>
    </source>
</evidence>
<feature type="region of interest" description="Disordered" evidence="1">
    <location>
        <begin position="331"/>
        <end position="359"/>
    </location>
</feature>
<dbReference type="EMBL" id="JANEYF010000377">
    <property type="protein sequence ID" value="KAJ8970308.1"/>
    <property type="molecule type" value="Genomic_DNA"/>
</dbReference>
<reference evidence="2" key="1">
    <citation type="journal article" date="2023" name="Insect Mol. Biol.">
        <title>Genome sequencing provides insights into the evolution of gene families encoding plant cell wall-degrading enzymes in longhorned beetles.</title>
        <authorList>
            <person name="Shin N.R."/>
            <person name="Okamura Y."/>
            <person name="Kirsch R."/>
            <person name="Pauchet Y."/>
        </authorList>
    </citation>
    <scope>NUCLEOTIDE SEQUENCE</scope>
    <source>
        <strain evidence="2">RBIC_L_NR</strain>
    </source>
</reference>
<organism evidence="2 3">
    <name type="scientific">Rhamnusium bicolor</name>
    <dbReference type="NCBI Taxonomy" id="1586634"/>
    <lineage>
        <taxon>Eukaryota</taxon>
        <taxon>Metazoa</taxon>
        <taxon>Ecdysozoa</taxon>
        <taxon>Arthropoda</taxon>
        <taxon>Hexapoda</taxon>
        <taxon>Insecta</taxon>
        <taxon>Pterygota</taxon>
        <taxon>Neoptera</taxon>
        <taxon>Endopterygota</taxon>
        <taxon>Coleoptera</taxon>
        <taxon>Polyphaga</taxon>
        <taxon>Cucujiformia</taxon>
        <taxon>Chrysomeloidea</taxon>
        <taxon>Cerambycidae</taxon>
        <taxon>Lepturinae</taxon>
        <taxon>Rhagiini</taxon>
        <taxon>Rhamnusium</taxon>
    </lineage>
</organism>
<evidence type="ECO:0000256" key="1">
    <source>
        <dbReference type="SAM" id="MobiDB-lite"/>
    </source>
</evidence>
<feature type="region of interest" description="Disordered" evidence="1">
    <location>
        <begin position="1488"/>
        <end position="1514"/>
    </location>
</feature>
<evidence type="ECO:0000313" key="3">
    <source>
        <dbReference type="Proteomes" id="UP001162156"/>
    </source>
</evidence>
<sequence length="2017" mass="231071">MKKTSTKDICLQTDLLTEKHTRTIHIQTSMSMKTFQQQDLVNTENRKLKQTILNCEAEIFKLKARPEISKKHCHTQTEEFENEVESVEDIFKEMCMPFPMLSPMSTSRENLSLDDMFSPIPADVNDILPVLANVPDIIITPPTPSIEKNIEKFTDFLKTTDIQNNHLIDDKNVSQRKQINITAKDNFKNSLEKIRRKSENTGAVVQGITELLGFFNVKNENVTPSNSRMENILENKPLTLVKSLIPILNNGSEMTSENILETLADLVSQKLKEKDNFSKRKEMTSASDKSDSFYSETETEIERLFEKPNDNVLTRNKNLLKRAKQQKLRKSAFTPSLEDRVSSRKSEVTDNGWPLQRENAPETIPSVTALTCISEETQVCETDIFKQESTSWFENKNGSNTTELPPINENMENSSDCIKYSVCPLETVTKTIKSPSSKLGKLFVCESPEPTKEKGEILENCCNEKTPAASTNFTMYNENTESCDSFQYSVCPELLSPLSSVTSKDSPRGKNSHISLQIEDKRLKENEEMSVEKSPLNSNLEFSNCQNQMDSLNTSQREIDNSVIQSPISSACINKYLSNEEVMSAEICTFLNNFDRNKCLIEDHKEITESPKKLFNSVNVLHNDQSNISLKNESQKKLNISLLNENNFLNKLKNSINIVRAAKQKELQREKYFCAKNLNTVFLKEPTYSGSYNTKNFHEEENTVTQIDTPSKILNNSIDMNTTMEQEINQNVSANKLHPVVSLGNINLSSTENYEIPEHFMGEDDKDAGIFEGNSIKSNLTCLSSPLKCSVEKLSLHKLSEEMEKLENVDNKIGKQTFNHFYLREFMEYEQYDHKTPFTESIFHTRSILTSSPIKTITKEILDVLPDQENTPNVLFQTNEDEDMPSYPQSPVNDHIENIDVKPPKIIPLERLVEQATTHSFDKSVPEDVLVSSELSKSYQKQKFEPFKSEIIPINNNDQRYQHENFTLDIKKISDQGPLGLLPKEENTASILSKINELKNTANYLISPIKENEVLIPPKIMSIETFNEQDVISRSDKITSTGSKLIYSKSQEPNVEVKTEGSKSIIPLNSDGKDYLGNMKLAFMNNEKCQSIEPLKTSTTSNEISPKILRRSKRNCKKVRYSELLLKNCTSRCREYISVNEQFEGNHKTEDTYQIFKVEPEKCYEVSQLSNKSGFLHKNFTLVSELLEPIKKKRDSPISSIEPLQEKELPKDKSIDLDELLQDQDSIAGICKKPAEENLNSSISLDENNFELKSDTLILETTSNVSEESRITNLWEPHELHNAVLTDKTDSKEIMDINNETKEKWVDETAVVRNMKNISELESKGETQELLNDMLIDETDSKEINEVNSKTKGKQTSEKPVIKKNKIIRKFKSTHTVFLEKISDIVAQEKKAINLWEPDDLLVGETNSKEMSDKNNDVKEKLPYQKVVKKRKNISKLKSNVLRQFRVKRKMLQMDVEIGNRANVCDLDLKINNNSSRSNADVKKTNVQVGSNNKSNTNEENNIPESSNMNNNENKCKDKKIHIVQNILIPANSCYAVDLLNKNAGSELLSNCDIKLNASQTSSQSDVNISKLPLQKKKIEISTKDNNIPVKKKRLVPTKLKKVTNENDDILSKIMQEMDKERPNNISKSVTPPCIPKEIIGTSIEDKEWRKGIIVIAESINNVTTEENAKVRILMSRLLKLSTEEQIPDEIVVEFKRQNVDNIAEVSQDIYDKPDDKYYPAPLMTKTQRILLTLMVRLERENVEDLLDRFLSKAETFLFKIGCGIRPMIPVTRLYMAVCRLRANIDRMRKFCCDAFYFMSDLAVPLLFTVLTSWTEVLPKEADLKNYPLAKVLVQVVHLKSCNKPGYNLLPLRFLLHQFHGYPNERWNCDEIFDELFQQYLRNPVKSSDLAIRLLCKNKNTKWIYQKINEFFKPLIYKIPATNVNFKATAIILIGNISRQFKPKNEFDESCLKELHRWLIGLTEEEGVSELVKRSVYLSLTRLPRKKCLAPKDVKNNSNCKKIVSRIKNKKSKKRKK</sequence>
<accession>A0AAV8ZSL1</accession>
<name>A0AAV8ZSL1_9CUCU</name>
<keyword evidence="3" id="KW-1185">Reference proteome</keyword>
<gene>
    <name evidence="2" type="ORF">NQ314_001298</name>
</gene>
<comment type="caution">
    <text evidence="2">The sequence shown here is derived from an EMBL/GenBank/DDBJ whole genome shotgun (WGS) entry which is preliminary data.</text>
</comment>